<dbReference type="PANTHER" id="PTHR31668:SF10">
    <property type="entry name" value="ZN(II)2CYS6 TRANSCRIPTION FACTOR (EUROFUNG)"/>
    <property type="match status" value="1"/>
</dbReference>
<dbReference type="EMBL" id="CP017817">
    <property type="protein sequence ID" value="APA08707.1"/>
    <property type="molecule type" value="Genomic_DNA"/>
</dbReference>
<name>A0A1D9Q1B1_SCLS1</name>
<dbReference type="CDD" id="cd12148">
    <property type="entry name" value="fungal_TF_MHR"/>
    <property type="match status" value="1"/>
</dbReference>
<feature type="compositionally biased region" description="Polar residues" evidence="4">
    <location>
        <begin position="61"/>
        <end position="72"/>
    </location>
</feature>
<dbReference type="SUPFAM" id="SSF57701">
    <property type="entry name" value="Zn2/Cys6 DNA-binding domain"/>
    <property type="match status" value="1"/>
</dbReference>
<dbReference type="Pfam" id="PF04082">
    <property type="entry name" value="Fungal_trans"/>
    <property type="match status" value="1"/>
</dbReference>
<dbReference type="AlphaFoldDB" id="A0A1D9Q1B1"/>
<dbReference type="GO" id="GO:0006351">
    <property type="term" value="P:DNA-templated transcription"/>
    <property type="evidence" value="ECO:0007669"/>
    <property type="project" value="InterPro"/>
</dbReference>
<dbReference type="InterPro" id="IPR050797">
    <property type="entry name" value="Carb_Metab_Trans_Reg"/>
</dbReference>
<keyword evidence="2" id="KW-0539">Nucleus</keyword>
<protein>
    <recommendedName>
        <fullName evidence="5">Zn(2)-C6 fungal-type domain-containing protein</fullName>
    </recommendedName>
</protein>
<dbReference type="InterPro" id="IPR036864">
    <property type="entry name" value="Zn2-C6_fun-type_DNA-bd_sf"/>
</dbReference>
<dbReference type="GO" id="GO:0008270">
    <property type="term" value="F:zinc ion binding"/>
    <property type="evidence" value="ECO:0007669"/>
    <property type="project" value="InterPro"/>
</dbReference>
<dbReference type="InterPro" id="IPR007219">
    <property type="entry name" value="XnlR_reg_dom"/>
</dbReference>
<dbReference type="OrthoDB" id="3034343at2759"/>
<dbReference type="GO" id="GO:0000981">
    <property type="term" value="F:DNA-binding transcription factor activity, RNA polymerase II-specific"/>
    <property type="evidence" value="ECO:0007669"/>
    <property type="project" value="InterPro"/>
</dbReference>
<dbReference type="VEuPathDB" id="FungiDB:sscle_04g034770"/>
<evidence type="ECO:0000256" key="2">
    <source>
        <dbReference type="ARBA" id="ARBA00023242"/>
    </source>
</evidence>
<dbReference type="Proteomes" id="UP000177798">
    <property type="component" value="Chromosome 4"/>
</dbReference>
<reference evidence="7" key="1">
    <citation type="journal article" date="2017" name="Genome Biol. Evol.">
        <title>The complete genome sequence of the phytopathogenic fungus Sclerotinia sclerotiorum reveals insights into the genome architecture of broad host range pathogens.</title>
        <authorList>
            <person name="Derbyshire M."/>
            <person name="Denton-Giles M."/>
            <person name="Hegedus D."/>
            <person name="Seifbarghy S."/>
            <person name="Rollins J."/>
            <person name="van Kan J."/>
            <person name="Seidl M.F."/>
            <person name="Faino L."/>
            <person name="Mbengue M."/>
            <person name="Navaud O."/>
            <person name="Raffaele S."/>
            <person name="Hammond-Kosack K."/>
            <person name="Heard S."/>
            <person name="Oliver R."/>
        </authorList>
    </citation>
    <scope>NUCLEOTIDE SEQUENCE [LARGE SCALE GENOMIC DNA]</scope>
    <source>
        <strain evidence="7">ATCC 18683 / 1980 / Ss-1</strain>
    </source>
</reference>
<feature type="coiled-coil region" evidence="3">
    <location>
        <begin position="433"/>
        <end position="460"/>
    </location>
</feature>
<evidence type="ECO:0000256" key="3">
    <source>
        <dbReference type="SAM" id="Coils"/>
    </source>
</evidence>
<sequence length="665" mass="74358">MDSPATVNGSRPYRSHKIPACDRCRKRKLRCEADLSGGPCRICRDQGVDCIRSEAPRSSKRSAPTTNSTGNIETPLVRSSKRPRLPAAGSSPLASPRLRDNSHLFIEESVAEQCGLQNPEYSRQERTIVNAKSSMIIGPAIAEDVQVLEQYMESQSGPKTSKRGRLYDTVSDNPKDPVIYLSVSRRREGLSSSERPGEKQKEILEQILGPNVGEVVKLYFRHIHPSFPIIDEHNFNQLYSKGDKTLSPALICDILASSLVYWRQSPILKQFPVPDQRYCWNLAVESLQGDFLAPGLSTLYTALLDLSGRPVVSITGNTLTSGRTVALAHSLGLNRDPSKWRISNHEKNLRTRLWWGVLIHDRWSSLAHGVPAHIRKNEYDVSLPTLDGLLTGEDGDYTTPRNKPAECFILLCALTEVLGDILPPLYDRRCRPATETNKLLRRLEIDLDEWEESLPRWAANQSNSALVSGLSSLRLEFLSVKMLVCRIGFHSATHSSEQCLPEVRAYHHAMLRESAKAIITFLTSLTEQNLNEFWMPYSAYHICSATIILLRCAIDASDRETADSCMSCLSEVKQWLTWAYVTHHWDLAEICLAQCAEPIDRLNASSRSVAIDAQTGGAQAYSIGTGVEDLGDPASIPSLADTESFINGLEYPFVDLWDMFEQEYQ</sequence>
<dbReference type="Gene3D" id="4.10.240.10">
    <property type="entry name" value="Zn(2)-C6 fungal-type DNA-binding domain"/>
    <property type="match status" value="1"/>
</dbReference>
<dbReference type="PANTHER" id="PTHR31668">
    <property type="entry name" value="GLUCOSE TRANSPORT TRANSCRIPTION REGULATOR RGT1-RELATED-RELATED"/>
    <property type="match status" value="1"/>
</dbReference>
<dbReference type="PROSITE" id="PS00463">
    <property type="entry name" value="ZN2_CY6_FUNGAL_1"/>
    <property type="match status" value="1"/>
</dbReference>
<evidence type="ECO:0000259" key="5">
    <source>
        <dbReference type="PROSITE" id="PS50048"/>
    </source>
</evidence>
<keyword evidence="1" id="KW-0479">Metal-binding</keyword>
<dbReference type="PROSITE" id="PS50048">
    <property type="entry name" value="ZN2_CY6_FUNGAL_2"/>
    <property type="match status" value="1"/>
</dbReference>
<feature type="region of interest" description="Disordered" evidence="4">
    <location>
        <begin position="54"/>
        <end position="99"/>
    </location>
</feature>
<evidence type="ECO:0000313" key="6">
    <source>
        <dbReference type="EMBL" id="APA08707.1"/>
    </source>
</evidence>
<dbReference type="CDD" id="cd00067">
    <property type="entry name" value="GAL4"/>
    <property type="match status" value="1"/>
</dbReference>
<organism evidence="6 7">
    <name type="scientific">Sclerotinia sclerotiorum (strain ATCC 18683 / 1980 / Ss-1)</name>
    <name type="common">White mold</name>
    <name type="synonym">Whetzelinia sclerotiorum</name>
    <dbReference type="NCBI Taxonomy" id="665079"/>
    <lineage>
        <taxon>Eukaryota</taxon>
        <taxon>Fungi</taxon>
        <taxon>Dikarya</taxon>
        <taxon>Ascomycota</taxon>
        <taxon>Pezizomycotina</taxon>
        <taxon>Leotiomycetes</taxon>
        <taxon>Helotiales</taxon>
        <taxon>Sclerotiniaceae</taxon>
        <taxon>Sclerotinia</taxon>
    </lineage>
</organism>
<dbReference type="GO" id="GO:0003677">
    <property type="term" value="F:DNA binding"/>
    <property type="evidence" value="ECO:0007669"/>
    <property type="project" value="InterPro"/>
</dbReference>
<dbReference type="InterPro" id="IPR001138">
    <property type="entry name" value="Zn2Cys6_DnaBD"/>
</dbReference>
<dbReference type="Pfam" id="PF00172">
    <property type="entry name" value="Zn_clus"/>
    <property type="match status" value="1"/>
</dbReference>
<dbReference type="SMART" id="SM00906">
    <property type="entry name" value="Fungal_trans"/>
    <property type="match status" value="1"/>
</dbReference>
<proteinExistence type="predicted"/>
<evidence type="ECO:0000256" key="4">
    <source>
        <dbReference type="SAM" id="MobiDB-lite"/>
    </source>
</evidence>
<evidence type="ECO:0000313" key="7">
    <source>
        <dbReference type="Proteomes" id="UP000177798"/>
    </source>
</evidence>
<dbReference type="SMART" id="SM00066">
    <property type="entry name" value="GAL4"/>
    <property type="match status" value="1"/>
</dbReference>
<evidence type="ECO:0000256" key="1">
    <source>
        <dbReference type="ARBA" id="ARBA00022723"/>
    </source>
</evidence>
<accession>A0A1D9Q1B1</accession>
<gene>
    <name evidence="6" type="ORF">sscle_04g034770</name>
</gene>
<feature type="domain" description="Zn(2)-C6 fungal-type" evidence="5">
    <location>
        <begin position="20"/>
        <end position="52"/>
    </location>
</feature>
<keyword evidence="3" id="KW-0175">Coiled coil</keyword>